<evidence type="ECO:0000259" key="5">
    <source>
        <dbReference type="Pfam" id="PF04542"/>
    </source>
</evidence>
<gene>
    <name evidence="7" type="ORF">BJ998_005149</name>
</gene>
<dbReference type="InterPro" id="IPR007627">
    <property type="entry name" value="RNA_pol_sigma70_r2"/>
</dbReference>
<dbReference type="InterPro" id="IPR039425">
    <property type="entry name" value="RNA_pol_sigma-70-like"/>
</dbReference>
<protein>
    <submittedName>
        <fullName evidence="7">RNA polymerase sigma-70 factor (ECF subfamily)</fullName>
    </submittedName>
</protein>
<keyword evidence="8" id="KW-1185">Reference proteome</keyword>
<evidence type="ECO:0000313" key="7">
    <source>
        <dbReference type="EMBL" id="MBB5893953.1"/>
    </source>
</evidence>
<sequence>MNQPSGVRPDPGLTLLDLYEQALPQVYGYLLARCGQRPVAEDLTTEVFLAAMDSCRRGNVTEVGTSWLIGVARHKLVDHWRRVEREQRGLRVLGGLAAAPEDPWDSRLDALFAREVLAELSAQHRSVLTLRYLDGLPVPEVARCLDRTVHATEALLVRARGAFRARYQRREEGTR</sequence>
<dbReference type="PANTHER" id="PTHR43133:SF57">
    <property type="entry name" value="RNA POLYMERASE SIGMA-70 FACTOR"/>
    <property type="match status" value="1"/>
</dbReference>
<keyword evidence="4" id="KW-0804">Transcription</keyword>
<evidence type="ECO:0000313" key="8">
    <source>
        <dbReference type="Proteomes" id="UP000585638"/>
    </source>
</evidence>
<dbReference type="InterPro" id="IPR013325">
    <property type="entry name" value="RNA_pol_sigma_r2"/>
</dbReference>
<dbReference type="Gene3D" id="1.10.10.10">
    <property type="entry name" value="Winged helix-like DNA-binding domain superfamily/Winged helix DNA-binding domain"/>
    <property type="match status" value="1"/>
</dbReference>
<accession>A0A7W9KJX4</accession>
<dbReference type="SUPFAM" id="SSF88659">
    <property type="entry name" value="Sigma3 and sigma4 domains of RNA polymerase sigma factors"/>
    <property type="match status" value="1"/>
</dbReference>
<evidence type="ECO:0000256" key="1">
    <source>
        <dbReference type="ARBA" id="ARBA00010641"/>
    </source>
</evidence>
<evidence type="ECO:0000256" key="3">
    <source>
        <dbReference type="ARBA" id="ARBA00023082"/>
    </source>
</evidence>
<dbReference type="AlphaFoldDB" id="A0A7W9KJX4"/>
<dbReference type="Pfam" id="PF08281">
    <property type="entry name" value="Sigma70_r4_2"/>
    <property type="match status" value="1"/>
</dbReference>
<name>A0A7W9KJX4_9PSEU</name>
<evidence type="ECO:0000259" key="6">
    <source>
        <dbReference type="Pfam" id="PF08281"/>
    </source>
</evidence>
<feature type="domain" description="RNA polymerase sigma factor 70 region 4 type 2" evidence="6">
    <location>
        <begin position="114"/>
        <end position="160"/>
    </location>
</feature>
<dbReference type="InterPro" id="IPR036388">
    <property type="entry name" value="WH-like_DNA-bd_sf"/>
</dbReference>
<dbReference type="PANTHER" id="PTHR43133">
    <property type="entry name" value="RNA POLYMERASE ECF-TYPE SIGMA FACTO"/>
    <property type="match status" value="1"/>
</dbReference>
<feature type="domain" description="RNA polymerase sigma-70 region 2" evidence="5">
    <location>
        <begin position="18"/>
        <end position="85"/>
    </location>
</feature>
<keyword evidence="2" id="KW-0805">Transcription regulation</keyword>
<dbReference type="GO" id="GO:0006352">
    <property type="term" value="P:DNA-templated transcription initiation"/>
    <property type="evidence" value="ECO:0007669"/>
    <property type="project" value="InterPro"/>
</dbReference>
<reference evidence="7 8" key="1">
    <citation type="submission" date="2020-08" db="EMBL/GenBank/DDBJ databases">
        <title>Sequencing the genomes of 1000 actinobacteria strains.</title>
        <authorList>
            <person name="Klenk H.-P."/>
        </authorList>
    </citation>
    <scope>NUCLEOTIDE SEQUENCE [LARGE SCALE GENOMIC DNA]</scope>
    <source>
        <strain evidence="7 8">DSM 43851</strain>
    </source>
</reference>
<dbReference type="RefSeq" id="WP_184865610.1">
    <property type="nucleotide sequence ID" value="NZ_BAAAWY010000011.1"/>
</dbReference>
<comment type="caution">
    <text evidence="7">The sequence shown here is derived from an EMBL/GenBank/DDBJ whole genome shotgun (WGS) entry which is preliminary data.</text>
</comment>
<dbReference type="EMBL" id="JACHIR010000001">
    <property type="protein sequence ID" value="MBB5893953.1"/>
    <property type="molecule type" value="Genomic_DNA"/>
</dbReference>
<dbReference type="Pfam" id="PF04542">
    <property type="entry name" value="Sigma70_r2"/>
    <property type="match status" value="1"/>
</dbReference>
<dbReference type="Gene3D" id="1.10.1740.10">
    <property type="match status" value="1"/>
</dbReference>
<dbReference type="NCBIfam" id="TIGR02937">
    <property type="entry name" value="sigma70-ECF"/>
    <property type="match status" value="1"/>
</dbReference>
<proteinExistence type="inferred from homology"/>
<dbReference type="GO" id="GO:0003677">
    <property type="term" value="F:DNA binding"/>
    <property type="evidence" value="ECO:0007669"/>
    <property type="project" value="InterPro"/>
</dbReference>
<comment type="similarity">
    <text evidence="1">Belongs to the sigma-70 factor family. ECF subfamily.</text>
</comment>
<organism evidence="7 8">
    <name type="scientific">Kutzneria kofuensis</name>
    <dbReference type="NCBI Taxonomy" id="103725"/>
    <lineage>
        <taxon>Bacteria</taxon>
        <taxon>Bacillati</taxon>
        <taxon>Actinomycetota</taxon>
        <taxon>Actinomycetes</taxon>
        <taxon>Pseudonocardiales</taxon>
        <taxon>Pseudonocardiaceae</taxon>
        <taxon>Kutzneria</taxon>
    </lineage>
</organism>
<dbReference type="Proteomes" id="UP000585638">
    <property type="component" value="Unassembled WGS sequence"/>
</dbReference>
<evidence type="ECO:0000256" key="2">
    <source>
        <dbReference type="ARBA" id="ARBA00023015"/>
    </source>
</evidence>
<dbReference type="InterPro" id="IPR013249">
    <property type="entry name" value="RNA_pol_sigma70_r4_t2"/>
</dbReference>
<dbReference type="GO" id="GO:0016987">
    <property type="term" value="F:sigma factor activity"/>
    <property type="evidence" value="ECO:0007669"/>
    <property type="project" value="UniProtKB-KW"/>
</dbReference>
<dbReference type="InterPro" id="IPR014284">
    <property type="entry name" value="RNA_pol_sigma-70_dom"/>
</dbReference>
<keyword evidence="3" id="KW-0731">Sigma factor</keyword>
<dbReference type="InterPro" id="IPR013324">
    <property type="entry name" value="RNA_pol_sigma_r3/r4-like"/>
</dbReference>
<evidence type="ECO:0000256" key="4">
    <source>
        <dbReference type="ARBA" id="ARBA00023163"/>
    </source>
</evidence>
<dbReference type="SUPFAM" id="SSF88946">
    <property type="entry name" value="Sigma2 domain of RNA polymerase sigma factors"/>
    <property type="match status" value="1"/>
</dbReference>